<dbReference type="InterPro" id="IPR033121">
    <property type="entry name" value="PEPTIDASE_A1"/>
</dbReference>
<dbReference type="EMBL" id="DS022309">
    <property type="protein sequence ID" value="OAJ43354.1"/>
    <property type="molecule type" value="Genomic_DNA"/>
</dbReference>
<feature type="domain" description="Peptidase A1" evidence="1">
    <location>
        <begin position="40"/>
        <end position="125"/>
    </location>
</feature>
<dbReference type="VEuPathDB" id="FungiDB:BDEG_26720"/>
<dbReference type="Proteomes" id="UP000077115">
    <property type="component" value="Unassembled WGS sequence"/>
</dbReference>
<dbReference type="AlphaFoldDB" id="A0A177WUL6"/>
<sequence length="159" mass="17411">MKSNVNGINLNLRVESAFSDIIVPLPSSSNNIGLAIQSVSSGDPVTIKYKGDEYKGISSKAVVTIPGTRITDSKLPVIAVKKQSPDLIGISPNLDGVFGIGYSSLSKHHPPATAMDILYNGNTIPNNELHQYRKHGYNCKMRNEWKECCMGRLTIRRLL</sequence>
<name>A0A177WUL6_BATDL</name>
<evidence type="ECO:0000313" key="2">
    <source>
        <dbReference type="EMBL" id="OAJ43354.1"/>
    </source>
</evidence>
<organism evidence="2 3">
    <name type="scientific">Batrachochytrium dendrobatidis (strain JEL423)</name>
    <dbReference type="NCBI Taxonomy" id="403673"/>
    <lineage>
        <taxon>Eukaryota</taxon>
        <taxon>Fungi</taxon>
        <taxon>Fungi incertae sedis</taxon>
        <taxon>Chytridiomycota</taxon>
        <taxon>Chytridiomycota incertae sedis</taxon>
        <taxon>Chytridiomycetes</taxon>
        <taxon>Rhizophydiales</taxon>
        <taxon>Rhizophydiales incertae sedis</taxon>
        <taxon>Batrachochytrium</taxon>
    </lineage>
</organism>
<dbReference type="FunFam" id="2.40.70.10:FF:000101">
    <property type="entry name" value="Uncharacterized protein"/>
    <property type="match status" value="1"/>
</dbReference>
<evidence type="ECO:0000313" key="3">
    <source>
        <dbReference type="Proteomes" id="UP000077115"/>
    </source>
</evidence>
<reference evidence="2 3" key="2">
    <citation type="submission" date="2016-05" db="EMBL/GenBank/DDBJ databases">
        <title>Lineage-specific infection strategies underlie the spectrum of fungal disease in amphibians.</title>
        <authorList>
            <person name="Cuomo C.A."/>
            <person name="Farrer R.A."/>
            <person name="James T."/>
            <person name="Longcore J."/>
            <person name="Birren B."/>
        </authorList>
    </citation>
    <scope>NUCLEOTIDE SEQUENCE [LARGE SCALE GENOMIC DNA]</scope>
    <source>
        <strain evidence="2 3">JEL423</strain>
    </source>
</reference>
<accession>A0A177WUL6</accession>
<dbReference type="Gene3D" id="2.40.70.10">
    <property type="entry name" value="Acid Proteases"/>
    <property type="match status" value="1"/>
</dbReference>
<dbReference type="SUPFAM" id="SSF50630">
    <property type="entry name" value="Acid proteases"/>
    <property type="match status" value="1"/>
</dbReference>
<evidence type="ECO:0000259" key="1">
    <source>
        <dbReference type="Pfam" id="PF00026"/>
    </source>
</evidence>
<proteinExistence type="predicted"/>
<gene>
    <name evidence="2" type="ORF">BDEG_26720</name>
</gene>
<reference evidence="2 3" key="1">
    <citation type="submission" date="2006-10" db="EMBL/GenBank/DDBJ databases">
        <title>The Genome Sequence of Batrachochytrium dendrobatidis JEL423.</title>
        <authorList>
            <consortium name="The Broad Institute Genome Sequencing Platform"/>
            <person name="Birren B."/>
            <person name="Lander E."/>
            <person name="Galagan J."/>
            <person name="Cuomo C."/>
            <person name="Devon K."/>
            <person name="Jaffe D."/>
            <person name="Butler J."/>
            <person name="Alvarez P."/>
            <person name="Gnerre S."/>
            <person name="Grabherr M."/>
            <person name="Kleber M."/>
            <person name="Mauceli E."/>
            <person name="Brockman W."/>
            <person name="Young S."/>
            <person name="LaButti K."/>
            <person name="Sykes S."/>
            <person name="DeCaprio D."/>
            <person name="Crawford M."/>
            <person name="Koehrsen M."/>
            <person name="Engels R."/>
            <person name="Montgomery P."/>
            <person name="Pearson M."/>
            <person name="Howarth C."/>
            <person name="Larson L."/>
            <person name="White J."/>
            <person name="O'Leary S."/>
            <person name="Kodira C."/>
            <person name="Zeng Q."/>
            <person name="Yandava C."/>
            <person name="Alvarado L."/>
            <person name="Longcore J."/>
            <person name="James T."/>
        </authorList>
    </citation>
    <scope>NUCLEOTIDE SEQUENCE [LARGE SCALE GENOMIC DNA]</scope>
    <source>
        <strain evidence="2 3">JEL423</strain>
    </source>
</reference>
<dbReference type="Pfam" id="PF00026">
    <property type="entry name" value="Asp"/>
    <property type="match status" value="1"/>
</dbReference>
<protein>
    <recommendedName>
        <fullName evidence="1">Peptidase A1 domain-containing protein</fullName>
    </recommendedName>
</protein>
<dbReference type="InterPro" id="IPR021109">
    <property type="entry name" value="Peptidase_aspartic_dom_sf"/>
</dbReference>